<organism evidence="2">
    <name type="scientific">uncultured Nocardioidaceae bacterium</name>
    <dbReference type="NCBI Taxonomy" id="253824"/>
    <lineage>
        <taxon>Bacteria</taxon>
        <taxon>Bacillati</taxon>
        <taxon>Actinomycetota</taxon>
        <taxon>Actinomycetes</taxon>
        <taxon>Propionibacteriales</taxon>
        <taxon>Nocardioidaceae</taxon>
        <taxon>environmental samples</taxon>
    </lineage>
</organism>
<evidence type="ECO:0000313" key="2">
    <source>
        <dbReference type="EMBL" id="CAA9376434.1"/>
    </source>
</evidence>
<name>A0A6J4N4P7_9ACTN</name>
<proteinExistence type="predicted"/>
<keyword evidence="1" id="KW-0472">Membrane</keyword>
<protein>
    <submittedName>
        <fullName evidence="2">Uncharacterized protein</fullName>
    </submittedName>
</protein>
<dbReference type="EMBL" id="CADCUK010000119">
    <property type="protein sequence ID" value="CAA9376434.1"/>
    <property type="molecule type" value="Genomic_DNA"/>
</dbReference>
<dbReference type="AlphaFoldDB" id="A0A6J4N4P7"/>
<sequence length="64" mass="6802">MPRTRPVRSSQRGASAVELGLVSLVLFPILVGDLEFSGTPSEFDLVYNEATNVELPAGAVGLTR</sequence>
<gene>
    <name evidence="2" type="ORF">AVDCRST_MAG47-1780</name>
</gene>
<keyword evidence="1" id="KW-1133">Transmembrane helix</keyword>
<accession>A0A6J4N4P7</accession>
<keyword evidence="1" id="KW-0812">Transmembrane</keyword>
<reference evidence="2" key="1">
    <citation type="submission" date="2020-02" db="EMBL/GenBank/DDBJ databases">
        <authorList>
            <person name="Meier V. D."/>
        </authorList>
    </citation>
    <scope>NUCLEOTIDE SEQUENCE</scope>
    <source>
        <strain evidence="2">AVDCRST_MAG47</strain>
    </source>
</reference>
<feature type="transmembrane region" description="Helical" evidence="1">
    <location>
        <begin position="12"/>
        <end position="31"/>
    </location>
</feature>
<evidence type="ECO:0000256" key="1">
    <source>
        <dbReference type="SAM" id="Phobius"/>
    </source>
</evidence>